<evidence type="ECO:0000313" key="4">
    <source>
        <dbReference type="Proteomes" id="UP001203852"/>
    </source>
</evidence>
<dbReference type="GO" id="GO:0016491">
    <property type="term" value="F:oxidoreductase activity"/>
    <property type="evidence" value="ECO:0007669"/>
    <property type="project" value="InterPro"/>
</dbReference>
<dbReference type="InterPro" id="IPR009799">
    <property type="entry name" value="EthD_dom"/>
</dbReference>
<evidence type="ECO:0000256" key="1">
    <source>
        <dbReference type="ARBA" id="ARBA00005986"/>
    </source>
</evidence>
<accession>A0AAN6IIE8</accession>
<name>A0AAN6IIE8_9EURO</name>
<organism evidence="3 4">
    <name type="scientific">Exophiala viscosa</name>
    <dbReference type="NCBI Taxonomy" id="2486360"/>
    <lineage>
        <taxon>Eukaryota</taxon>
        <taxon>Fungi</taxon>
        <taxon>Dikarya</taxon>
        <taxon>Ascomycota</taxon>
        <taxon>Pezizomycotina</taxon>
        <taxon>Eurotiomycetes</taxon>
        <taxon>Chaetothyriomycetidae</taxon>
        <taxon>Chaetothyriales</taxon>
        <taxon>Herpotrichiellaceae</taxon>
        <taxon>Exophiala</taxon>
    </lineage>
</organism>
<proteinExistence type="inferred from homology"/>
<comment type="similarity">
    <text evidence="1">Belongs to the tpcK family.</text>
</comment>
<comment type="caution">
    <text evidence="3">The sequence shown here is derived from an EMBL/GenBank/DDBJ whole genome shotgun (WGS) entry which is preliminary data.</text>
</comment>
<dbReference type="Proteomes" id="UP001203852">
    <property type="component" value="Unassembled WGS sequence"/>
</dbReference>
<dbReference type="AlphaFoldDB" id="A0AAN6IIE8"/>
<gene>
    <name evidence="3" type="ORF">EDD36DRAFT_28675</name>
</gene>
<dbReference type="Gene3D" id="3.30.70.100">
    <property type="match status" value="1"/>
</dbReference>
<keyword evidence="4" id="KW-1185">Reference proteome</keyword>
<evidence type="ECO:0000259" key="2">
    <source>
        <dbReference type="Pfam" id="PF07110"/>
    </source>
</evidence>
<dbReference type="InterPro" id="IPR011008">
    <property type="entry name" value="Dimeric_a/b-barrel"/>
</dbReference>
<dbReference type="Pfam" id="PF07110">
    <property type="entry name" value="EthD"/>
    <property type="match status" value="1"/>
</dbReference>
<sequence length="129" mass="14579">MSTQDDKTSSGPVTILALVTRKQSLTTQEFHKYWIDKHGPLVGPFLSKMGALTYRQFHVDPATTSVPYDGIVQLELPSMETWAKLSSDPFYKEVVMPDETKFFETDKVVLVTGRNYSVVENGQFVLESK</sequence>
<dbReference type="SUPFAM" id="SSF54909">
    <property type="entry name" value="Dimeric alpha+beta barrel"/>
    <property type="match status" value="1"/>
</dbReference>
<reference evidence="3" key="1">
    <citation type="journal article" date="2022" name="bioRxiv">
        <title>Deciphering the potential niche of two novel black yeast fungi from a biological soil crust based on their genomes, phenotypes, and melanin regulation.</title>
        <authorList>
            <consortium name="DOE Joint Genome Institute"/>
            <person name="Carr E.C."/>
            <person name="Barton Q."/>
            <person name="Grambo S."/>
            <person name="Sullivan M."/>
            <person name="Renfro C.M."/>
            <person name="Kuo A."/>
            <person name="Pangilinan J."/>
            <person name="Lipzen A."/>
            <person name="Keymanesh K."/>
            <person name="Savage E."/>
            <person name="Barry K."/>
            <person name="Grigoriev I.V."/>
            <person name="Riekhof W.R."/>
            <person name="Harris S.S."/>
        </authorList>
    </citation>
    <scope>NUCLEOTIDE SEQUENCE</scope>
    <source>
        <strain evidence="3">JF 03-4F</strain>
    </source>
</reference>
<evidence type="ECO:0000313" key="3">
    <source>
        <dbReference type="EMBL" id="KAI1618325.1"/>
    </source>
</evidence>
<dbReference type="EMBL" id="MU404350">
    <property type="protein sequence ID" value="KAI1618325.1"/>
    <property type="molecule type" value="Genomic_DNA"/>
</dbReference>
<protein>
    <submittedName>
        <fullName evidence="3">EthD domain-containing protein</fullName>
    </submittedName>
</protein>
<feature type="domain" description="EthD" evidence="2">
    <location>
        <begin position="22"/>
        <end position="105"/>
    </location>
</feature>